<dbReference type="InterPro" id="IPR036388">
    <property type="entry name" value="WH-like_DNA-bd_sf"/>
</dbReference>
<sequence length="243" mass="27745">MLINKNVLSRLGLTKLEVDIFSVLNNKPASAKDLSVVLDKPIESIHRSLQNLKNKGFLSFSDTHPKIFNAVPLRSIYTSKISELDAIFDQLIPEVADEIGSTKSGLIKYIPNRETHHKIGEDLFRNLKREVLIIASGTGEFKPSFFEAMVRINQKGIRHRVIAMSLDERNIDKLQIWKRNGIQVRHKKGKGINLVVFDREVVQIAVRVTEGSKEKEGFLIKNVSLAEFLAEFHEYIWNKSKEI</sequence>
<proteinExistence type="predicted"/>
<protein>
    <recommendedName>
        <fullName evidence="1">Transcription regulator TrmB N-terminal domain-containing protein</fullName>
    </recommendedName>
</protein>
<reference evidence="2 3" key="1">
    <citation type="journal article" date="2016" name="Nat. Commun.">
        <title>Thousands of microbial genomes shed light on interconnected biogeochemical processes in an aquifer system.</title>
        <authorList>
            <person name="Anantharaman K."/>
            <person name="Brown C.T."/>
            <person name="Hug L.A."/>
            <person name="Sharon I."/>
            <person name="Castelle C.J."/>
            <person name="Probst A.J."/>
            <person name="Thomas B.C."/>
            <person name="Singh A."/>
            <person name="Wilkins M.J."/>
            <person name="Karaoz U."/>
            <person name="Brodie E.L."/>
            <person name="Williams K.H."/>
            <person name="Hubbard S.S."/>
            <person name="Banfield J.F."/>
        </authorList>
    </citation>
    <scope>NUCLEOTIDE SEQUENCE [LARGE SCALE GENOMIC DNA]</scope>
</reference>
<dbReference type="InterPro" id="IPR036390">
    <property type="entry name" value="WH_DNA-bd_sf"/>
</dbReference>
<evidence type="ECO:0000313" key="3">
    <source>
        <dbReference type="Proteomes" id="UP000176939"/>
    </source>
</evidence>
<organism evidence="2 3">
    <name type="scientific">Candidatus Woesebacteria bacterium RBG_13_36_22</name>
    <dbReference type="NCBI Taxonomy" id="1802478"/>
    <lineage>
        <taxon>Bacteria</taxon>
        <taxon>Candidatus Woeseibacteriota</taxon>
    </lineage>
</organism>
<dbReference type="PANTHER" id="PTHR34293:SF1">
    <property type="entry name" value="HTH-TYPE TRANSCRIPTIONAL REGULATOR TRMBL2"/>
    <property type="match status" value="1"/>
</dbReference>
<feature type="domain" description="Transcription regulator TrmB N-terminal" evidence="1">
    <location>
        <begin position="8"/>
        <end position="73"/>
    </location>
</feature>
<gene>
    <name evidence="2" type="ORF">A2Z67_01535</name>
</gene>
<comment type="caution">
    <text evidence="2">The sequence shown here is derived from an EMBL/GenBank/DDBJ whole genome shotgun (WGS) entry which is preliminary data.</text>
</comment>
<dbReference type="EMBL" id="MGFQ01000048">
    <property type="protein sequence ID" value="OGM08387.1"/>
    <property type="molecule type" value="Genomic_DNA"/>
</dbReference>
<accession>A0A1F7X061</accession>
<dbReference type="Pfam" id="PF01978">
    <property type="entry name" value="TrmB"/>
    <property type="match status" value="1"/>
</dbReference>
<dbReference type="AlphaFoldDB" id="A0A1F7X061"/>
<dbReference type="SUPFAM" id="SSF46785">
    <property type="entry name" value="Winged helix' DNA-binding domain"/>
    <property type="match status" value="1"/>
</dbReference>
<evidence type="ECO:0000259" key="1">
    <source>
        <dbReference type="Pfam" id="PF01978"/>
    </source>
</evidence>
<dbReference type="PANTHER" id="PTHR34293">
    <property type="entry name" value="HTH-TYPE TRANSCRIPTIONAL REGULATOR TRMBL2"/>
    <property type="match status" value="1"/>
</dbReference>
<dbReference type="InterPro" id="IPR002831">
    <property type="entry name" value="Tscrpt_reg_TrmB_N"/>
</dbReference>
<dbReference type="Gene3D" id="3.30.870.10">
    <property type="entry name" value="Endonuclease Chain A"/>
    <property type="match status" value="1"/>
</dbReference>
<evidence type="ECO:0000313" key="2">
    <source>
        <dbReference type="EMBL" id="OGM08387.1"/>
    </source>
</evidence>
<dbReference type="Proteomes" id="UP000176939">
    <property type="component" value="Unassembled WGS sequence"/>
</dbReference>
<dbReference type="InterPro" id="IPR051797">
    <property type="entry name" value="TrmB-like"/>
</dbReference>
<dbReference type="Gene3D" id="1.10.10.10">
    <property type="entry name" value="Winged helix-like DNA-binding domain superfamily/Winged helix DNA-binding domain"/>
    <property type="match status" value="1"/>
</dbReference>
<name>A0A1F7X061_9BACT</name>